<gene>
    <name evidence="1" type="ORF">OG579_09170</name>
</gene>
<dbReference type="PANTHER" id="PTHR12526:SF590">
    <property type="entry name" value="ALPHA-MALTOSE-1-PHOSPHATE SYNTHASE"/>
    <property type="match status" value="1"/>
</dbReference>
<dbReference type="Proteomes" id="UP001432128">
    <property type="component" value="Chromosome"/>
</dbReference>
<protein>
    <submittedName>
        <fullName evidence="1">Glycosyltransferase</fullName>
    </submittedName>
</protein>
<dbReference type="CDD" id="cd03801">
    <property type="entry name" value="GT4_PimA-like"/>
    <property type="match status" value="1"/>
</dbReference>
<organism evidence="1 2">
    <name type="scientific">Williamsia herbipolensis</name>
    <dbReference type="NCBI Taxonomy" id="1603258"/>
    <lineage>
        <taxon>Bacteria</taxon>
        <taxon>Bacillati</taxon>
        <taxon>Actinomycetota</taxon>
        <taxon>Actinomycetes</taxon>
        <taxon>Mycobacteriales</taxon>
        <taxon>Nocardiaceae</taxon>
        <taxon>Williamsia</taxon>
    </lineage>
</organism>
<dbReference type="SUPFAM" id="SSF53756">
    <property type="entry name" value="UDP-Glycosyltransferase/glycogen phosphorylase"/>
    <property type="match status" value="1"/>
</dbReference>
<name>A0AAU4K791_9NOCA</name>
<dbReference type="GO" id="GO:0016757">
    <property type="term" value="F:glycosyltransferase activity"/>
    <property type="evidence" value="ECO:0007669"/>
    <property type="project" value="TreeGrafter"/>
</dbReference>
<keyword evidence="2" id="KW-1185">Reference proteome</keyword>
<dbReference type="Pfam" id="PF13692">
    <property type="entry name" value="Glyco_trans_1_4"/>
    <property type="match status" value="1"/>
</dbReference>
<proteinExistence type="predicted"/>
<dbReference type="Gene3D" id="3.40.50.2000">
    <property type="entry name" value="Glycogen Phosphorylase B"/>
    <property type="match status" value="2"/>
</dbReference>
<sequence>MHDLKVCYDAERGVERWAEAGATDGRAPDLWPYGLHRFAELGVDVVHTDNPPLTTSEALRQLVSPSYRRDGAGGPPAQVSIAWDEGAAKRLLVRDRSERNHCGVIWVNDMTKRTDPPLVWDARRVLLQMDSVWCLSRAQVGPLEELLPGIRVDPLLFGIDPDFFAARDYPDSQAVCSFGGDRHRDPDTLFAALERVRQSHPHATFDVQSTSTSPPEWLTLLPRMSPSGVLDVYARSAVVVVTTRSNLHVSGMTVALEAMATGRPVVITDSPGMDDYVQDGVTGAVVPSGDDAAVAAAVSRYLDDPALAAEHGRNGRRLVESTFTTARMCADLATILGLR</sequence>
<reference evidence="1 2" key="1">
    <citation type="submission" date="2022-10" db="EMBL/GenBank/DDBJ databases">
        <title>The complete genomes of actinobacterial strains from the NBC collection.</title>
        <authorList>
            <person name="Joergensen T.S."/>
            <person name="Alvarez Arevalo M."/>
            <person name="Sterndorff E.B."/>
            <person name="Faurdal D."/>
            <person name="Vuksanovic O."/>
            <person name="Mourched A.-S."/>
            <person name="Charusanti P."/>
            <person name="Shaw S."/>
            <person name="Blin K."/>
            <person name="Weber T."/>
        </authorList>
    </citation>
    <scope>NUCLEOTIDE SEQUENCE [LARGE SCALE GENOMIC DNA]</scope>
    <source>
        <strain evidence="1 2">NBC_00319</strain>
    </source>
</reference>
<evidence type="ECO:0000313" key="2">
    <source>
        <dbReference type="Proteomes" id="UP001432128"/>
    </source>
</evidence>
<dbReference type="RefSeq" id="WP_328858876.1">
    <property type="nucleotide sequence ID" value="NZ_CP108021.1"/>
</dbReference>
<dbReference type="AlphaFoldDB" id="A0AAU4K791"/>
<dbReference type="PANTHER" id="PTHR12526">
    <property type="entry name" value="GLYCOSYLTRANSFERASE"/>
    <property type="match status" value="1"/>
</dbReference>
<evidence type="ECO:0000313" key="1">
    <source>
        <dbReference type="EMBL" id="WUM21914.1"/>
    </source>
</evidence>
<accession>A0AAU4K791</accession>
<dbReference type="KEGG" id="whr:OG579_09170"/>
<dbReference type="EMBL" id="CP108021">
    <property type="protein sequence ID" value="WUM21914.1"/>
    <property type="molecule type" value="Genomic_DNA"/>
</dbReference>